<sequence length="72" mass="7981">MAFEQREWLLRCTDKDESLATCSIEVSAGRVEVWAQDRAMIGLSGTEIVHFRTALDDAIARAGRDRAEVAQG</sequence>
<name>A0A7W7SYR7_9PSEU</name>
<reference evidence="1 2" key="1">
    <citation type="submission" date="2020-08" db="EMBL/GenBank/DDBJ databases">
        <title>Sequencing the genomes of 1000 actinobacteria strains.</title>
        <authorList>
            <person name="Klenk H.-P."/>
        </authorList>
    </citation>
    <scope>NUCLEOTIDE SEQUENCE [LARGE SCALE GENOMIC DNA]</scope>
    <source>
        <strain evidence="1 2">DSM 45084</strain>
    </source>
</reference>
<dbReference type="EMBL" id="JACHJS010000001">
    <property type="protein sequence ID" value="MBB4963325.1"/>
    <property type="molecule type" value="Genomic_DNA"/>
</dbReference>
<accession>A0A7W7SYR7</accession>
<organism evidence="1 2">
    <name type="scientific">Saccharothrix violaceirubra</name>
    <dbReference type="NCBI Taxonomy" id="413306"/>
    <lineage>
        <taxon>Bacteria</taxon>
        <taxon>Bacillati</taxon>
        <taxon>Actinomycetota</taxon>
        <taxon>Actinomycetes</taxon>
        <taxon>Pseudonocardiales</taxon>
        <taxon>Pseudonocardiaceae</taxon>
        <taxon>Saccharothrix</taxon>
    </lineage>
</organism>
<evidence type="ECO:0000313" key="1">
    <source>
        <dbReference type="EMBL" id="MBB4963325.1"/>
    </source>
</evidence>
<proteinExistence type="predicted"/>
<dbReference type="RefSeq" id="WP_184666112.1">
    <property type="nucleotide sequence ID" value="NZ_BAABAI010000036.1"/>
</dbReference>
<keyword evidence="2" id="KW-1185">Reference proteome</keyword>
<protein>
    <recommendedName>
        <fullName evidence="3">DUF397 domain-containing protein</fullName>
    </recommendedName>
</protein>
<dbReference type="AlphaFoldDB" id="A0A7W7SYR7"/>
<comment type="caution">
    <text evidence="1">The sequence shown here is derived from an EMBL/GenBank/DDBJ whole genome shotgun (WGS) entry which is preliminary data.</text>
</comment>
<evidence type="ECO:0000313" key="2">
    <source>
        <dbReference type="Proteomes" id="UP000542674"/>
    </source>
</evidence>
<dbReference type="Proteomes" id="UP000542674">
    <property type="component" value="Unassembled WGS sequence"/>
</dbReference>
<evidence type="ECO:0008006" key="3">
    <source>
        <dbReference type="Google" id="ProtNLM"/>
    </source>
</evidence>
<gene>
    <name evidence="1" type="ORF">F4559_000684</name>
</gene>